<feature type="signal peptide" evidence="1">
    <location>
        <begin position="1"/>
        <end position="18"/>
    </location>
</feature>
<dbReference type="InterPro" id="IPR021255">
    <property type="entry name" value="DUF2807"/>
</dbReference>
<feature type="chain" id="PRO_5011517105" evidence="1">
    <location>
        <begin position="19"/>
        <end position="276"/>
    </location>
</feature>
<dbReference type="AlphaFoldDB" id="A0A1G5AHX9"/>
<sequence length="276" mass="30512">MKKPLLFLLCLVALSGHAQREKIKGSKIVTVVQKEIDEFDNLEVSDNLEVFLVKGDKCGVEIEADDNLHEAISVVQHANILQLSARQEPTSYKKFSVRITYTGDLKMVTAKNDANVTALAELSLDNFTFKALDGAKIFANAKCKNFTLIANDKAKIELNLTGEQTHIELSKSAQLKALISSAFLKIDMYQKSTAVVEGDSNDIKLRLDNNANFTGKNLTAKNANLIAEGYSVCSILCNTWMAIEASGKAEISLYGDQKIDLRRFQDNATLYKKPTK</sequence>
<dbReference type="Proteomes" id="UP000199354">
    <property type="component" value="Unassembled WGS sequence"/>
</dbReference>
<name>A0A1G5AHX9_9FLAO</name>
<dbReference type="Pfam" id="PF10988">
    <property type="entry name" value="DUF2807"/>
    <property type="match status" value="1"/>
</dbReference>
<keyword evidence="1" id="KW-0732">Signal</keyword>
<evidence type="ECO:0000256" key="1">
    <source>
        <dbReference type="SAM" id="SignalP"/>
    </source>
</evidence>
<evidence type="ECO:0000313" key="4">
    <source>
        <dbReference type="Proteomes" id="UP000199354"/>
    </source>
</evidence>
<gene>
    <name evidence="3" type="ORF">SAMN02927903_00003</name>
</gene>
<evidence type="ECO:0000313" key="3">
    <source>
        <dbReference type="EMBL" id="SCX77466.1"/>
    </source>
</evidence>
<protein>
    <submittedName>
        <fullName evidence="3">Putative auto-transporter adhesin, head GIN domain</fullName>
    </submittedName>
</protein>
<dbReference type="STRING" id="490189.SAMN02927903_00003"/>
<reference evidence="3 4" key="1">
    <citation type="submission" date="2016-10" db="EMBL/GenBank/DDBJ databases">
        <authorList>
            <person name="de Groot N.N."/>
        </authorList>
    </citation>
    <scope>NUCLEOTIDE SEQUENCE [LARGE SCALE GENOMIC DNA]</scope>
    <source>
        <strain evidence="3 4">CGMCC 1.7031</strain>
    </source>
</reference>
<accession>A0A1G5AHX9</accession>
<proteinExistence type="predicted"/>
<dbReference type="EMBL" id="FMVF01000002">
    <property type="protein sequence ID" value="SCX77466.1"/>
    <property type="molecule type" value="Genomic_DNA"/>
</dbReference>
<dbReference type="Gene3D" id="2.160.20.120">
    <property type="match status" value="1"/>
</dbReference>
<evidence type="ECO:0000259" key="2">
    <source>
        <dbReference type="Pfam" id="PF10988"/>
    </source>
</evidence>
<organism evidence="3 4">
    <name type="scientific">Flavobacterium caeni</name>
    <dbReference type="NCBI Taxonomy" id="490189"/>
    <lineage>
        <taxon>Bacteria</taxon>
        <taxon>Pseudomonadati</taxon>
        <taxon>Bacteroidota</taxon>
        <taxon>Flavobacteriia</taxon>
        <taxon>Flavobacteriales</taxon>
        <taxon>Flavobacteriaceae</taxon>
        <taxon>Flavobacterium</taxon>
    </lineage>
</organism>
<dbReference type="RefSeq" id="WP_091139762.1">
    <property type="nucleotide sequence ID" value="NZ_FMVF01000002.1"/>
</dbReference>
<feature type="domain" description="Putative auto-transporter adhesin head GIN" evidence="2">
    <location>
        <begin position="38"/>
        <end position="177"/>
    </location>
</feature>
<dbReference type="OrthoDB" id="1419485at2"/>
<keyword evidence="4" id="KW-1185">Reference proteome</keyword>